<dbReference type="GO" id="GO:0046930">
    <property type="term" value="C:pore complex"/>
    <property type="evidence" value="ECO:0007669"/>
    <property type="project" value="UniProtKB-KW"/>
</dbReference>
<dbReference type="PRINTS" id="PR00184">
    <property type="entry name" value="NEISSPPORIN"/>
</dbReference>
<keyword evidence="6" id="KW-0732">Signal</keyword>
<accession>A0A9D7FGL6</accession>
<dbReference type="Pfam" id="PF13609">
    <property type="entry name" value="Porin_4"/>
    <property type="match status" value="1"/>
</dbReference>
<keyword evidence="3" id="KW-0813">Transport</keyword>
<evidence type="ECO:0000256" key="10">
    <source>
        <dbReference type="ARBA" id="ARBA00023237"/>
    </source>
</evidence>
<dbReference type="InterPro" id="IPR002299">
    <property type="entry name" value="Porin_Neis"/>
</dbReference>
<evidence type="ECO:0000256" key="2">
    <source>
        <dbReference type="ARBA" id="ARBA00011233"/>
    </source>
</evidence>
<dbReference type="GO" id="GO:0009279">
    <property type="term" value="C:cell outer membrane"/>
    <property type="evidence" value="ECO:0007669"/>
    <property type="project" value="UniProtKB-SubCell"/>
</dbReference>
<evidence type="ECO:0000256" key="8">
    <source>
        <dbReference type="ARBA" id="ARBA00023114"/>
    </source>
</evidence>
<dbReference type="Gene3D" id="2.40.160.10">
    <property type="entry name" value="Porin"/>
    <property type="match status" value="1"/>
</dbReference>
<dbReference type="Proteomes" id="UP000886602">
    <property type="component" value="Unassembled WGS sequence"/>
</dbReference>
<comment type="subcellular location">
    <subcellularLocation>
        <location evidence="1">Cell outer membrane</location>
        <topology evidence="1">Multi-pass membrane protein</topology>
    </subcellularLocation>
</comment>
<proteinExistence type="predicted"/>
<dbReference type="InterPro" id="IPR050298">
    <property type="entry name" value="Gram-neg_bact_OMP"/>
</dbReference>
<sequence>MIRSFWLVRRSTVTRLPIKVTGGDQKAYGLYSGGLSGSRLGFKGEEALGNGLKAIFVYEFGNLDPSTQNNNIGQSRNSYVGLSGGFGTIIADRLNSPDYTFAEAYNPIPDATFSSQQNISGNNSMTIIADNADRLNNTVAYISPNFSGFTGKIAYAFGEQTTGSNVPGAFDSAQGVLGLGLDYANGPLAVGLAYHNISNTGGTPNTVGARDFDQWELAIGGSYDFKIVKLFASWQNLNQDNFRTTLNATNGQVLTALANGGSVDGNLWNIAGRIPVGANGAINLAYSQYYNNISGPNNDQRVSNYGIDYEYSFSKRTTAYVGLNYMDNGNNTSYGYGATTANVKPTDDNSAYLLGAGIRHTF</sequence>
<evidence type="ECO:0000256" key="5">
    <source>
        <dbReference type="ARBA" id="ARBA00022692"/>
    </source>
</evidence>
<dbReference type="EMBL" id="JADJNC010000064">
    <property type="protein sequence ID" value="MBK7425247.1"/>
    <property type="molecule type" value="Genomic_DNA"/>
</dbReference>
<keyword evidence="4" id="KW-1134">Transmembrane beta strand</keyword>
<keyword evidence="7" id="KW-0406">Ion transport</keyword>
<keyword evidence="5" id="KW-0812">Transmembrane</keyword>
<evidence type="ECO:0000259" key="11">
    <source>
        <dbReference type="Pfam" id="PF13609"/>
    </source>
</evidence>
<protein>
    <submittedName>
        <fullName evidence="12">Porin</fullName>
    </submittedName>
</protein>
<keyword evidence="9" id="KW-0472">Membrane</keyword>
<organism evidence="12 13">
    <name type="scientific">Candidatus Propionivibrio dominans</name>
    <dbReference type="NCBI Taxonomy" id="2954373"/>
    <lineage>
        <taxon>Bacteria</taxon>
        <taxon>Pseudomonadati</taxon>
        <taxon>Pseudomonadota</taxon>
        <taxon>Betaproteobacteria</taxon>
        <taxon>Rhodocyclales</taxon>
        <taxon>Rhodocyclaceae</taxon>
        <taxon>Propionivibrio</taxon>
    </lineage>
</organism>
<evidence type="ECO:0000256" key="3">
    <source>
        <dbReference type="ARBA" id="ARBA00022448"/>
    </source>
</evidence>
<comment type="subunit">
    <text evidence="2">Homotrimer.</text>
</comment>
<dbReference type="PANTHER" id="PTHR34501:SF9">
    <property type="entry name" value="MAJOR OUTER MEMBRANE PROTEIN P.IA"/>
    <property type="match status" value="1"/>
</dbReference>
<evidence type="ECO:0000313" key="12">
    <source>
        <dbReference type="EMBL" id="MBK7425247.1"/>
    </source>
</evidence>
<dbReference type="InterPro" id="IPR001702">
    <property type="entry name" value="Porin_Gram-ve"/>
</dbReference>
<evidence type="ECO:0000256" key="1">
    <source>
        <dbReference type="ARBA" id="ARBA00004571"/>
    </source>
</evidence>
<dbReference type="CDD" id="cd00342">
    <property type="entry name" value="gram_neg_porins"/>
    <property type="match status" value="1"/>
</dbReference>
<evidence type="ECO:0000256" key="6">
    <source>
        <dbReference type="ARBA" id="ARBA00022729"/>
    </source>
</evidence>
<dbReference type="InterPro" id="IPR023614">
    <property type="entry name" value="Porin_dom_sf"/>
</dbReference>
<evidence type="ECO:0000256" key="9">
    <source>
        <dbReference type="ARBA" id="ARBA00023136"/>
    </source>
</evidence>
<name>A0A9D7FGL6_9RHOO</name>
<dbReference type="GO" id="GO:0015288">
    <property type="term" value="F:porin activity"/>
    <property type="evidence" value="ECO:0007669"/>
    <property type="project" value="UniProtKB-KW"/>
</dbReference>
<evidence type="ECO:0000256" key="4">
    <source>
        <dbReference type="ARBA" id="ARBA00022452"/>
    </source>
</evidence>
<dbReference type="SUPFAM" id="SSF56935">
    <property type="entry name" value="Porins"/>
    <property type="match status" value="1"/>
</dbReference>
<feature type="domain" description="Porin" evidence="11">
    <location>
        <begin position="30"/>
        <end position="330"/>
    </location>
</feature>
<comment type="caution">
    <text evidence="12">The sequence shown here is derived from an EMBL/GenBank/DDBJ whole genome shotgun (WGS) entry which is preliminary data.</text>
</comment>
<reference evidence="12" key="1">
    <citation type="submission" date="2020-10" db="EMBL/GenBank/DDBJ databases">
        <title>Connecting structure to function with the recovery of over 1000 high-quality activated sludge metagenome-assembled genomes encoding full-length rRNA genes using long-read sequencing.</title>
        <authorList>
            <person name="Singleton C.M."/>
            <person name="Petriglieri F."/>
            <person name="Kristensen J.M."/>
            <person name="Kirkegaard R.H."/>
            <person name="Michaelsen T.Y."/>
            <person name="Andersen M.H."/>
            <person name="Karst S.M."/>
            <person name="Dueholm M.S."/>
            <person name="Nielsen P.H."/>
            <person name="Albertsen M."/>
        </authorList>
    </citation>
    <scope>NUCLEOTIDE SEQUENCE</scope>
    <source>
        <strain evidence="12">EsbW_18-Q3-R4-48_MAXAC.044</strain>
    </source>
</reference>
<dbReference type="InterPro" id="IPR033900">
    <property type="entry name" value="Gram_neg_porin_domain"/>
</dbReference>
<dbReference type="GO" id="GO:0034220">
    <property type="term" value="P:monoatomic ion transmembrane transport"/>
    <property type="evidence" value="ECO:0007669"/>
    <property type="project" value="InterPro"/>
</dbReference>
<evidence type="ECO:0000256" key="7">
    <source>
        <dbReference type="ARBA" id="ARBA00023065"/>
    </source>
</evidence>
<keyword evidence="8" id="KW-0626">Porin</keyword>
<gene>
    <name evidence="12" type="ORF">IPJ48_20415</name>
</gene>
<evidence type="ECO:0000313" key="13">
    <source>
        <dbReference type="Proteomes" id="UP000886602"/>
    </source>
</evidence>
<dbReference type="AlphaFoldDB" id="A0A9D7FGL6"/>
<keyword evidence="10" id="KW-0998">Cell outer membrane</keyword>
<dbReference type="PRINTS" id="PR00182">
    <property type="entry name" value="ECOLNEIPORIN"/>
</dbReference>
<dbReference type="PANTHER" id="PTHR34501">
    <property type="entry name" value="PROTEIN YDDL-RELATED"/>
    <property type="match status" value="1"/>
</dbReference>